<name>L8JDV2_9GAMM</name>
<evidence type="ECO:0000313" key="1">
    <source>
        <dbReference type="EMBL" id="ELR65592.1"/>
    </source>
</evidence>
<evidence type="ECO:0000313" key="2">
    <source>
        <dbReference type="Proteomes" id="UP000011134"/>
    </source>
</evidence>
<dbReference type="Proteomes" id="UP000011134">
    <property type="component" value="Unassembled WGS sequence"/>
</dbReference>
<reference evidence="1 2" key="1">
    <citation type="submission" date="2012-12" db="EMBL/GenBank/DDBJ databases">
        <title>Genome Assembly of Photobacterium sp. AK15.</title>
        <authorList>
            <person name="Khatri I."/>
            <person name="Vaidya B."/>
            <person name="Srinivas T.N.R."/>
            <person name="Subramanian S."/>
            <person name="Pinnaka A."/>
        </authorList>
    </citation>
    <scope>NUCLEOTIDE SEQUENCE [LARGE SCALE GENOMIC DNA]</scope>
    <source>
        <strain evidence="1 2">AK15</strain>
    </source>
</reference>
<accession>L8JDV2</accession>
<dbReference type="AlphaFoldDB" id="L8JDV2"/>
<sequence length="46" mass="5249">MLQQAEQKKALVLSLLQGCSLILQLESICLQYIIGQHSKFLKIYTL</sequence>
<comment type="caution">
    <text evidence="1">The sequence shown here is derived from an EMBL/GenBank/DDBJ whole genome shotgun (WGS) entry which is preliminary data.</text>
</comment>
<protein>
    <submittedName>
        <fullName evidence="1">Uncharacterized protein</fullName>
    </submittedName>
</protein>
<gene>
    <name evidence="1" type="ORF">C942_00675</name>
</gene>
<dbReference type="PATRIC" id="fig|1056511.3.peg.2164"/>
<proteinExistence type="predicted"/>
<dbReference type="EMBL" id="AMZO01000016">
    <property type="protein sequence ID" value="ELR65592.1"/>
    <property type="molecule type" value="Genomic_DNA"/>
</dbReference>
<keyword evidence="2" id="KW-1185">Reference proteome</keyword>
<organism evidence="1 2">
    <name type="scientific">Photobacterium marinum</name>
    <dbReference type="NCBI Taxonomy" id="1056511"/>
    <lineage>
        <taxon>Bacteria</taxon>
        <taxon>Pseudomonadati</taxon>
        <taxon>Pseudomonadota</taxon>
        <taxon>Gammaproteobacteria</taxon>
        <taxon>Vibrionales</taxon>
        <taxon>Vibrionaceae</taxon>
        <taxon>Photobacterium</taxon>
    </lineage>
</organism>